<keyword evidence="3" id="KW-1185">Reference proteome</keyword>
<evidence type="ECO:0000256" key="1">
    <source>
        <dbReference type="SAM" id="Phobius"/>
    </source>
</evidence>
<keyword evidence="1" id="KW-0812">Transmembrane</keyword>
<feature type="transmembrane region" description="Helical" evidence="1">
    <location>
        <begin position="161"/>
        <end position="180"/>
    </location>
</feature>
<keyword evidence="1" id="KW-1133">Transmembrane helix</keyword>
<proteinExistence type="predicted"/>
<dbReference type="OrthoDB" id="5352400at2759"/>
<evidence type="ECO:0000313" key="3">
    <source>
        <dbReference type="Proteomes" id="UP000813427"/>
    </source>
</evidence>
<feature type="transmembrane region" description="Helical" evidence="1">
    <location>
        <begin position="108"/>
        <end position="127"/>
    </location>
</feature>
<dbReference type="Proteomes" id="UP000813427">
    <property type="component" value="Unassembled WGS sequence"/>
</dbReference>
<name>A0A8K0RXK7_9HYPO</name>
<gene>
    <name evidence="2" type="ORF">BKA59DRAFT_219823</name>
</gene>
<organism evidence="2 3">
    <name type="scientific">Fusarium tricinctum</name>
    <dbReference type="NCBI Taxonomy" id="61284"/>
    <lineage>
        <taxon>Eukaryota</taxon>
        <taxon>Fungi</taxon>
        <taxon>Dikarya</taxon>
        <taxon>Ascomycota</taxon>
        <taxon>Pezizomycotina</taxon>
        <taxon>Sordariomycetes</taxon>
        <taxon>Hypocreomycetidae</taxon>
        <taxon>Hypocreales</taxon>
        <taxon>Nectriaceae</taxon>
        <taxon>Fusarium</taxon>
        <taxon>Fusarium tricinctum species complex</taxon>
    </lineage>
</organism>
<dbReference type="AlphaFoldDB" id="A0A8K0RXK7"/>
<feature type="transmembrane region" description="Helical" evidence="1">
    <location>
        <begin position="9"/>
        <end position="30"/>
    </location>
</feature>
<accession>A0A8K0RXK7</accession>
<protein>
    <submittedName>
        <fullName evidence="2">Uncharacterized protein</fullName>
    </submittedName>
</protein>
<dbReference type="EMBL" id="JAGPXF010000005">
    <property type="protein sequence ID" value="KAH7241968.1"/>
    <property type="molecule type" value="Genomic_DNA"/>
</dbReference>
<feature type="transmembrane region" description="Helical" evidence="1">
    <location>
        <begin position="78"/>
        <end position="96"/>
    </location>
</feature>
<sequence length="249" mass="28199">MAPVTKTPIALILLEMAISTTALILFSLAYPASFRSRLWENGGEEGWNSNPNKRIYFYANNREPPEVPLIWSQRLPTSNLAIAILGFVVFFARTALSHLRYLPRYANIIYDMILLGLWAVSITGQLSSDFSDPKHPSPHPWYLTRGCSVAWDRTRGYCRTAQAGFALSVMAMALYGTRLMREVVLIAYERGQRDQPKWPVQDDGVEPMESIYTDGEWDTASRSKVVEDIQSLALSPVLAFFPSDTDNRW</sequence>
<keyword evidence="1" id="KW-0472">Membrane</keyword>
<comment type="caution">
    <text evidence="2">The sequence shown here is derived from an EMBL/GenBank/DDBJ whole genome shotgun (WGS) entry which is preliminary data.</text>
</comment>
<evidence type="ECO:0000313" key="2">
    <source>
        <dbReference type="EMBL" id="KAH7241968.1"/>
    </source>
</evidence>
<reference evidence="2" key="1">
    <citation type="journal article" date="2021" name="Nat. Commun.">
        <title>Genetic determinants of endophytism in the Arabidopsis root mycobiome.</title>
        <authorList>
            <person name="Mesny F."/>
            <person name="Miyauchi S."/>
            <person name="Thiergart T."/>
            <person name="Pickel B."/>
            <person name="Atanasova L."/>
            <person name="Karlsson M."/>
            <person name="Huettel B."/>
            <person name="Barry K.W."/>
            <person name="Haridas S."/>
            <person name="Chen C."/>
            <person name="Bauer D."/>
            <person name="Andreopoulos W."/>
            <person name="Pangilinan J."/>
            <person name="LaButti K."/>
            <person name="Riley R."/>
            <person name="Lipzen A."/>
            <person name="Clum A."/>
            <person name="Drula E."/>
            <person name="Henrissat B."/>
            <person name="Kohler A."/>
            <person name="Grigoriev I.V."/>
            <person name="Martin F.M."/>
            <person name="Hacquard S."/>
        </authorList>
    </citation>
    <scope>NUCLEOTIDE SEQUENCE</scope>
    <source>
        <strain evidence="2">MPI-SDFR-AT-0068</strain>
    </source>
</reference>